<dbReference type="InterPro" id="IPR036188">
    <property type="entry name" value="FAD/NAD-bd_sf"/>
</dbReference>
<dbReference type="PRINTS" id="PR00368">
    <property type="entry name" value="FADPNR"/>
</dbReference>
<dbReference type="SUPFAM" id="SSF51905">
    <property type="entry name" value="FAD/NAD(P)-binding domain"/>
    <property type="match status" value="2"/>
</dbReference>
<evidence type="ECO:0000313" key="3">
    <source>
        <dbReference type="EMBL" id="GGL87401.1"/>
    </source>
</evidence>
<dbReference type="Pfam" id="PF13738">
    <property type="entry name" value="Pyr_redox_3"/>
    <property type="match status" value="1"/>
</dbReference>
<accession>A0ABQ2GDE1</accession>
<organism evidence="3 4">
    <name type="scientific">Deinococcus aerolatus</name>
    <dbReference type="NCBI Taxonomy" id="522487"/>
    <lineage>
        <taxon>Bacteria</taxon>
        <taxon>Thermotogati</taxon>
        <taxon>Deinococcota</taxon>
        <taxon>Deinococci</taxon>
        <taxon>Deinococcales</taxon>
        <taxon>Deinococcaceae</taxon>
        <taxon>Deinococcus</taxon>
    </lineage>
</organism>
<dbReference type="RefSeq" id="WP_188972784.1">
    <property type="nucleotide sequence ID" value="NZ_BMOL01000013.1"/>
</dbReference>
<dbReference type="InterPro" id="IPR050982">
    <property type="entry name" value="Auxin_biosynth/cation_transpt"/>
</dbReference>
<sequence length="360" mass="38469">MEGSRINALLDAVVIGAGTAGLATAYWLQRRGLSFTVLEAGDTASGAWPSYYDSLTLFTPARHSALPGLPFGGDPDHYPTRAETIAYLQTYAAHFGFPVAREAQVVQVRPHGGGFDVKAADGRVWRARAVVCASGTFRQPNWPDLPGANAFGGQTLHSSQYRRPAPFAGQRVIVVGAGNSAAQIAAELGQAARVTLASRRPPQLFPQRPLGQDLTDWLAWSGVEQLPLGVFGRVPDAQPVIAVPGLRAALDSGNPDLRSLFTAFTPTGVRWPDGQQEAVDSVIYATGYRWDGSYLPHAALGRRGQPQQRLGVSATHRGLYFVGLPGQRTVASGTIRAAGPDARYVVTRLAHHLETPHAQN</sequence>
<dbReference type="EMBL" id="BMOL01000013">
    <property type="protein sequence ID" value="GGL87401.1"/>
    <property type="molecule type" value="Genomic_DNA"/>
</dbReference>
<dbReference type="GO" id="GO:0004497">
    <property type="term" value="F:monooxygenase activity"/>
    <property type="evidence" value="ECO:0007669"/>
    <property type="project" value="UniProtKB-KW"/>
</dbReference>
<keyword evidence="2" id="KW-0472">Membrane</keyword>
<evidence type="ECO:0000313" key="4">
    <source>
        <dbReference type="Proteomes" id="UP000639973"/>
    </source>
</evidence>
<keyword evidence="2" id="KW-1133">Transmembrane helix</keyword>
<keyword evidence="3" id="KW-0503">Monooxygenase</keyword>
<name>A0ABQ2GDE1_9DEIO</name>
<dbReference type="PRINTS" id="PR00469">
    <property type="entry name" value="PNDRDTASEII"/>
</dbReference>
<feature type="transmembrane region" description="Helical" evidence="2">
    <location>
        <begin position="6"/>
        <end position="28"/>
    </location>
</feature>
<dbReference type="Gene3D" id="3.50.50.60">
    <property type="entry name" value="FAD/NAD(P)-binding domain"/>
    <property type="match status" value="1"/>
</dbReference>
<keyword evidence="2" id="KW-0812">Transmembrane</keyword>
<evidence type="ECO:0000256" key="1">
    <source>
        <dbReference type="ARBA" id="ARBA00023002"/>
    </source>
</evidence>
<dbReference type="PANTHER" id="PTHR43539:SF78">
    <property type="entry name" value="FLAVIN-CONTAINING MONOOXYGENASE"/>
    <property type="match status" value="1"/>
</dbReference>
<keyword evidence="4" id="KW-1185">Reference proteome</keyword>
<gene>
    <name evidence="3" type="ORF">GCM10010840_26650</name>
</gene>
<evidence type="ECO:0000256" key="2">
    <source>
        <dbReference type="SAM" id="Phobius"/>
    </source>
</evidence>
<comment type="caution">
    <text evidence="3">The sequence shown here is derived from an EMBL/GenBank/DDBJ whole genome shotgun (WGS) entry which is preliminary data.</text>
</comment>
<protein>
    <submittedName>
        <fullName evidence="3">Monooxygenase</fullName>
    </submittedName>
</protein>
<proteinExistence type="predicted"/>
<keyword evidence="1" id="KW-0560">Oxidoreductase</keyword>
<reference evidence="4" key="1">
    <citation type="journal article" date="2019" name="Int. J. Syst. Evol. Microbiol.">
        <title>The Global Catalogue of Microorganisms (GCM) 10K type strain sequencing project: providing services to taxonomists for standard genome sequencing and annotation.</title>
        <authorList>
            <consortium name="The Broad Institute Genomics Platform"/>
            <consortium name="The Broad Institute Genome Sequencing Center for Infectious Disease"/>
            <person name="Wu L."/>
            <person name="Ma J."/>
        </authorList>
    </citation>
    <scope>NUCLEOTIDE SEQUENCE [LARGE SCALE GENOMIC DNA]</scope>
    <source>
        <strain evidence="4">JCM 15442</strain>
    </source>
</reference>
<dbReference type="PANTHER" id="PTHR43539">
    <property type="entry name" value="FLAVIN-BINDING MONOOXYGENASE-LIKE PROTEIN (AFU_ORTHOLOGUE AFUA_4G09220)"/>
    <property type="match status" value="1"/>
</dbReference>
<dbReference type="Proteomes" id="UP000639973">
    <property type="component" value="Unassembled WGS sequence"/>
</dbReference>